<evidence type="ECO:0000259" key="8">
    <source>
        <dbReference type="SMART" id="SM00644"/>
    </source>
</evidence>
<feature type="domain" description="N-acetylmuramoyl-L-alanine amidase" evidence="8">
    <location>
        <begin position="17"/>
        <end position="192"/>
    </location>
</feature>
<dbReference type="GO" id="GO:0009253">
    <property type="term" value="P:peptidoglycan catabolic process"/>
    <property type="evidence" value="ECO:0007669"/>
    <property type="project" value="InterPro"/>
</dbReference>
<feature type="compositionally biased region" description="Basic and acidic residues" evidence="7">
    <location>
        <begin position="215"/>
        <end position="247"/>
    </location>
</feature>
<dbReference type="EMBL" id="PP429226">
    <property type="protein sequence ID" value="XCI77468.1"/>
    <property type="molecule type" value="Genomic_DNA"/>
</dbReference>
<dbReference type="SMART" id="SM00644">
    <property type="entry name" value="Ami_2"/>
    <property type="match status" value="1"/>
</dbReference>
<keyword evidence="3" id="KW-0929">Antimicrobial</keyword>
<dbReference type="PANTHER" id="PTHR30417">
    <property type="entry name" value="N-ACETYLMURAMOYL-L-ALANINE AMIDASE AMID"/>
    <property type="match status" value="1"/>
</dbReference>
<evidence type="ECO:0000256" key="5">
    <source>
        <dbReference type="ARBA" id="ARBA00022801"/>
    </source>
</evidence>
<dbReference type="GO" id="GO:0042742">
    <property type="term" value="P:defense response to bacterium"/>
    <property type="evidence" value="ECO:0007669"/>
    <property type="project" value="UniProtKB-KW"/>
</dbReference>
<name>A0AAU8HYF9_9CAUD</name>
<proteinExistence type="predicted"/>
<dbReference type="GO" id="GO:0071555">
    <property type="term" value="P:cell wall organization"/>
    <property type="evidence" value="ECO:0007669"/>
    <property type="project" value="UniProtKB-KW"/>
</dbReference>
<feature type="region of interest" description="Disordered" evidence="7">
    <location>
        <begin position="208"/>
        <end position="257"/>
    </location>
</feature>
<protein>
    <recommendedName>
        <fullName evidence="2">N-acetylmuramoyl-L-alanine amidase</fullName>
        <ecNumber evidence="2">3.5.1.28</ecNumber>
    </recommendedName>
</protein>
<dbReference type="EC" id="3.5.1.28" evidence="2"/>
<evidence type="ECO:0000256" key="4">
    <source>
        <dbReference type="ARBA" id="ARBA00022638"/>
    </source>
</evidence>
<organism evidence="9">
    <name type="scientific">Rhizobium phage LG08</name>
    <dbReference type="NCBI Taxonomy" id="3129229"/>
    <lineage>
        <taxon>Viruses</taxon>
        <taxon>Duplodnaviria</taxon>
        <taxon>Heunggongvirae</taxon>
        <taxon>Uroviricota</taxon>
        <taxon>Caudoviricetes</taxon>
    </lineage>
</organism>
<evidence type="ECO:0000256" key="7">
    <source>
        <dbReference type="SAM" id="MobiDB-lite"/>
    </source>
</evidence>
<keyword evidence="5" id="KW-0378">Hydrolase</keyword>
<comment type="catalytic activity">
    <reaction evidence="1">
        <text>Hydrolyzes the link between N-acetylmuramoyl residues and L-amino acid residues in certain cell-wall glycopeptides.</text>
        <dbReference type="EC" id="3.5.1.28"/>
    </reaction>
</comment>
<sequence>MKFEVKNGKLEGGLGVAHLPTTKKGKGVNTKKFIVLHYTAGNLYKDDVALLSSGKAEVSCHLVVGPKGEVTQIGGFDDVQWHAGKSAWKGVSNLNGHSIGIEITNPGYLKPVPGEPGKYAAHFGKKFDKEKDGLILAKQKDVGSDTYGWLPYTPEQFTAVEGIVRALQAQFKSIEEVVGHEQISPGRKQDPAIGIILPLEFLELLNSKETPAQETKPEEKEEKPNVEKPETKPAPEAKPETPKEEKPSVGPTYAKRRVVNAPNGLRIRRSMSTSGQQIGSLKNGEEIETLWRPSGWLELKQGGYVALRFTEVIS</sequence>
<dbReference type="GO" id="GO:0008745">
    <property type="term" value="F:N-acetylmuramoyl-L-alanine amidase activity"/>
    <property type="evidence" value="ECO:0007669"/>
    <property type="project" value="UniProtKB-EC"/>
</dbReference>
<evidence type="ECO:0000256" key="1">
    <source>
        <dbReference type="ARBA" id="ARBA00001561"/>
    </source>
</evidence>
<dbReference type="Gene3D" id="2.30.30.40">
    <property type="entry name" value="SH3 Domains"/>
    <property type="match status" value="1"/>
</dbReference>
<dbReference type="Gene3D" id="3.40.80.10">
    <property type="entry name" value="Peptidoglycan recognition protein-like"/>
    <property type="match status" value="1"/>
</dbReference>
<dbReference type="GO" id="GO:0001897">
    <property type="term" value="P:symbiont-mediated cytolysis of host cell"/>
    <property type="evidence" value="ECO:0007669"/>
    <property type="project" value="UniProtKB-ARBA"/>
</dbReference>
<evidence type="ECO:0000256" key="3">
    <source>
        <dbReference type="ARBA" id="ARBA00022529"/>
    </source>
</evidence>
<dbReference type="CDD" id="cd06583">
    <property type="entry name" value="PGRP"/>
    <property type="match status" value="1"/>
</dbReference>
<dbReference type="InterPro" id="IPR036505">
    <property type="entry name" value="Amidase/PGRP_sf"/>
</dbReference>
<evidence type="ECO:0000256" key="2">
    <source>
        <dbReference type="ARBA" id="ARBA00011901"/>
    </source>
</evidence>
<accession>A0AAU8HYF9</accession>
<dbReference type="PANTHER" id="PTHR30417:SF1">
    <property type="entry name" value="N-ACETYLMURAMOYL-L-ALANINE AMIDASE AMID"/>
    <property type="match status" value="1"/>
</dbReference>
<evidence type="ECO:0000256" key="6">
    <source>
        <dbReference type="ARBA" id="ARBA00023316"/>
    </source>
</evidence>
<reference evidence="9" key="1">
    <citation type="submission" date="2024-03" db="EMBL/GenBank/DDBJ databases">
        <authorList>
            <person name="Chantapakul B."/>
            <person name="Wang S."/>
        </authorList>
    </citation>
    <scope>NUCLEOTIDE SEQUENCE</scope>
</reference>
<dbReference type="Pfam" id="PF01510">
    <property type="entry name" value="Amidase_2"/>
    <property type="match status" value="1"/>
</dbReference>
<keyword evidence="4" id="KW-0081">Bacteriolytic enzyme</keyword>
<keyword evidence="6" id="KW-0961">Cell wall biogenesis/degradation</keyword>
<dbReference type="SUPFAM" id="SSF55846">
    <property type="entry name" value="N-acetylmuramoyl-L-alanine amidase-like"/>
    <property type="match status" value="1"/>
</dbReference>
<evidence type="ECO:0000313" key="9">
    <source>
        <dbReference type="EMBL" id="XCI77468.1"/>
    </source>
</evidence>
<dbReference type="GO" id="GO:0009254">
    <property type="term" value="P:peptidoglycan turnover"/>
    <property type="evidence" value="ECO:0007669"/>
    <property type="project" value="TreeGrafter"/>
</dbReference>
<dbReference type="InterPro" id="IPR051206">
    <property type="entry name" value="NAMLAA_amidase_2"/>
</dbReference>
<gene>
    <name evidence="9" type="ORF">LDCGVIBL_CDS0110</name>
</gene>
<dbReference type="InterPro" id="IPR002502">
    <property type="entry name" value="Amidase_domain"/>
</dbReference>